<evidence type="ECO:0000259" key="1">
    <source>
        <dbReference type="Pfam" id="PF06985"/>
    </source>
</evidence>
<dbReference type="PANTHER" id="PTHR33112">
    <property type="entry name" value="DOMAIN PROTEIN, PUTATIVE-RELATED"/>
    <property type="match status" value="1"/>
</dbReference>
<accession>A0A7U2F0S0</accession>
<feature type="domain" description="Heterokaryon incompatibility" evidence="1">
    <location>
        <begin position="215"/>
        <end position="369"/>
    </location>
</feature>
<proteinExistence type="predicted"/>
<evidence type="ECO:0000313" key="3">
    <source>
        <dbReference type="Proteomes" id="UP000663193"/>
    </source>
</evidence>
<gene>
    <name evidence="2" type="ORF">JI435_014990</name>
</gene>
<keyword evidence="3" id="KW-1185">Reference proteome</keyword>
<reference evidence="3" key="1">
    <citation type="journal article" date="2021" name="BMC Genomics">
        <title>Chromosome-level genome assembly and manually-curated proteome of model necrotroph Parastagonospora nodorum Sn15 reveals a genome-wide trove of candidate effector homologs, and redundancy of virulence-related functions within an accessory chromosome.</title>
        <authorList>
            <person name="Bertazzoni S."/>
            <person name="Jones D.A.B."/>
            <person name="Phan H.T."/>
            <person name="Tan K.-C."/>
            <person name="Hane J.K."/>
        </authorList>
    </citation>
    <scope>NUCLEOTIDE SEQUENCE [LARGE SCALE GENOMIC DNA]</scope>
    <source>
        <strain evidence="3">SN15 / ATCC MYA-4574 / FGSC 10173)</strain>
    </source>
</reference>
<dbReference type="VEuPathDB" id="FungiDB:JI435_014990"/>
<protein>
    <recommendedName>
        <fullName evidence="1">Heterokaryon incompatibility domain-containing protein</fullName>
    </recommendedName>
</protein>
<dbReference type="Proteomes" id="UP000663193">
    <property type="component" value="Chromosome 6"/>
</dbReference>
<dbReference type="AlphaFoldDB" id="A0A7U2F0S0"/>
<dbReference type="EMBL" id="CP069028">
    <property type="protein sequence ID" value="QRC96596.1"/>
    <property type="molecule type" value="Genomic_DNA"/>
</dbReference>
<dbReference type="InterPro" id="IPR010730">
    <property type="entry name" value="HET"/>
</dbReference>
<sequence length="698" mass="78432">MQDLPPPTTFVISMLPVMRCGICNLFQGRWPIDAKAASNQHVGQGVRSLVVPKIRWEDFLKSAKDCYGCSIIVRGCRGVFKQHDVSEQDIVHGSIRFYYPAHLEDVEEADCDKHIIFQLATGRTFEVELFATEDEDCPVPDAWDYMATLSRTSPRTDSSEALNTIQDWIVECTEDHTDSLCDMVESPTLPKRVVDVGSDNNSVRLIEPNGLEQNYICLSHCWGLEQIITTTMTNLDDHKQSISWKGLSNTFQDAITLTRTLGFRYIWIDSLCIIQDSTEDWQVESAKMASIYSNGYLTIAGTKSRNGLGGLFSSTPDYRVAGTTPEGEKYCLYFRERIDHQIDNILESAGMTSSEKYYPLLSRAWVYQERMLSTRVLHFGRYELFFECKSTIQCECGTIRFHGAGTETPVPLIKVGYAGALEAYDQCYKADALEKVQYHGARLWRSMVSCYTALRLTKSKDRLPAFGGLARQMASKRKTRYLAGLWEDALIDDLLWTLYTPSKLKCPRPEPRNAPTWSWASVESAAGVGYYDTILFTDLEDEGLEDRMPHVHYSKIEGCNVVGSAIDEFGGVASGELTISGLVVEGVLGQDVHMHEGDETFQHLVKFGDVTKPIDSDYLLDEKGSHQVRPGTKVCCLCMSMLQLGQKDYLFSLVLKESSLCTGRFERIGMMKIAGPRSCVHPDSTIFRGADLRTVTIV</sequence>
<evidence type="ECO:0000313" key="2">
    <source>
        <dbReference type="EMBL" id="QRC96596.1"/>
    </source>
</evidence>
<dbReference type="OrthoDB" id="3486565at2759"/>
<organism evidence="2 3">
    <name type="scientific">Phaeosphaeria nodorum (strain SN15 / ATCC MYA-4574 / FGSC 10173)</name>
    <name type="common">Glume blotch fungus</name>
    <name type="synonym">Parastagonospora nodorum</name>
    <dbReference type="NCBI Taxonomy" id="321614"/>
    <lineage>
        <taxon>Eukaryota</taxon>
        <taxon>Fungi</taxon>
        <taxon>Dikarya</taxon>
        <taxon>Ascomycota</taxon>
        <taxon>Pezizomycotina</taxon>
        <taxon>Dothideomycetes</taxon>
        <taxon>Pleosporomycetidae</taxon>
        <taxon>Pleosporales</taxon>
        <taxon>Pleosporineae</taxon>
        <taxon>Phaeosphaeriaceae</taxon>
        <taxon>Parastagonospora</taxon>
    </lineage>
</organism>
<name>A0A7U2F0S0_PHANO</name>
<dbReference type="Pfam" id="PF06985">
    <property type="entry name" value="HET"/>
    <property type="match status" value="1"/>
</dbReference>
<dbReference type="PANTHER" id="PTHR33112:SF13">
    <property type="entry name" value="HETEROKARYON INCOMPATIBILITY DOMAIN-CONTAINING PROTEIN"/>
    <property type="match status" value="1"/>
</dbReference>